<dbReference type="InterPro" id="IPR036812">
    <property type="entry name" value="NAD(P)_OxRdtase_dom_sf"/>
</dbReference>
<feature type="domain" description="NADP-dependent oxidoreductase" evidence="2">
    <location>
        <begin position="60"/>
        <end position="183"/>
    </location>
</feature>
<keyword evidence="4" id="KW-1185">Reference proteome</keyword>
<evidence type="ECO:0000313" key="3">
    <source>
        <dbReference type="EMBL" id="POW20038.1"/>
    </source>
</evidence>
<sequence>MNLDGGKLNAPDGSMEAARKSVDNINQKLGGKKKLDLLTKFLIKKAKFKHVGFSEWLLDIELNAILSTYEELRIPIVAYSPSRLGLLTGKVKSLDGLGTNDMRRHFGGFLPENFHHNMKLTEKNYIISQEEGCASVQLTWAWIPNQSKCMIPIPGSTRSEGVQETLDVLKVKLSDQDVHEIRRFGDMAGIKG</sequence>
<dbReference type="Pfam" id="PF00248">
    <property type="entry name" value="Aldo_ket_red"/>
    <property type="match status" value="1"/>
</dbReference>
<dbReference type="Proteomes" id="UP000238274">
    <property type="component" value="Unassembled WGS sequence"/>
</dbReference>
<dbReference type="VEuPathDB" id="FungiDB:PSHT_03955"/>
<dbReference type="OrthoDB" id="37537at2759"/>
<dbReference type="InterPro" id="IPR023210">
    <property type="entry name" value="NADP_OxRdtase_dom"/>
</dbReference>
<dbReference type="VEuPathDB" id="FungiDB:PSTT_13241"/>
<reference evidence="4" key="2">
    <citation type="journal article" date="2018" name="BMC Genomics">
        <title>Genomic insights into host adaptation between the wheat stripe rust pathogen (Puccinia striiformis f. sp. tritici) and the barley stripe rust pathogen (Puccinia striiformis f. sp. hordei).</title>
        <authorList>
            <person name="Xia C."/>
            <person name="Wang M."/>
            <person name="Yin C."/>
            <person name="Cornejo O.E."/>
            <person name="Hulbert S.H."/>
            <person name="Chen X."/>
        </authorList>
    </citation>
    <scope>NUCLEOTIDE SEQUENCE [LARGE SCALE GENOMIC DNA]</scope>
    <source>
        <strain evidence="4">93TX-2</strain>
    </source>
</reference>
<evidence type="ECO:0000259" key="2">
    <source>
        <dbReference type="Pfam" id="PF00248"/>
    </source>
</evidence>
<dbReference type="InterPro" id="IPR050791">
    <property type="entry name" value="Aldo-Keto_reductase"/>
</dbReference>
<reference evidence="3 4" key="1">
    <citation type="submission" date="2017-12" db="EMBL/GenBank/DDBJ databases">
        <title>Gene loss provides genomic basis for host adaptation in cereal stripe rust fungi.</title>
        <authorList>
            <person name="Xia C."/>
        </authorList>
    </citation>
    <scope>NUCLEOTIDE SEQUENCE [LARGE SCALE GENOMIC DNA]</scope>
    <source>
        <strain evidence="3 4">93TX-2</strain>
    </source>
</reference>
<dbReference type="PANTHER" id="PTHR43625">
    <property type="entry name" value="AFLATOXIN B1 ALDEHYDE REDUCTASE"/>
    <property type="match status" value="1"/>
</dbReference>
<protein>
    <recommendedName>
        <fullName evidence="2">NADP-dependent oxidoreductase domain-containing protein</fullName>
    </recommendedName>
</protein>
<name>A0A2S4WE72_9BASI</name>
<proteinExistence type="predicted"/>
<dbReference type="VEuPathDB" id="FungiDB:PSTT_13242"/>
<dbReference type="Gene3D" id="3.20.20.100">
    <property type="entry name" value="NADP-dependent oxidoreductase domain"/>
    <property type="match status" value="1"/>
</dbReference>
<comment type="caution">
    <text evidence="3">The sequence shown here is derived from an EMBL/GenBank/DDBJ whole genome shotgun (WGS) entry which is preliminary data.</text>
</comment>
<dbReference type="SUPFAM" id="SSF51430">
    <property type="entry name" value="NAD(P)-linked oxidoreductase"/>
    <property type="match status" value="1"/>
</dbReference>
<dbReference type="AlphaFoldDB" id="A0A2S4WE72"/>
<organism evidence="3 4">
    <name type="scientific">Puccinia striiformis</name>
    <dbReference type="NCBI Taxonomy" id="27350"/>
    <lineage>
        <taxon>Eukaryota</taxon>
        <taxon>Fungi</taxon>
        <taxon>Dikarya</taxon>
        <taxon>Basidiomycota</taxon>
        <taxon>Pucciniomycotina</taxon>
        <taxon>Pucciniomycetes</taxon>
        <taxon>Pucciniales</taxon>
        <taxon>Pucciniaceae</taxon>
        <taxon>Puccinia</taxon>
    </lineage>
</organism>
<dbReference type="GO" id="GO:0005737">
    <property type="term" value="C:cytoplasm"/>
    <property type="evidence" value="ECO:0007669"/>
    <property type="project" value="TreeGrafter"/>
</dbReference>
<keyword evidence="1" id="KW-0560">Oxidoreductase</keyword>
<evidence type="ECO:0000313" key="4">
    <source>
        <dbReference type="Proteomes" id="UP000238274"/>
    </source>
</evidence>
<evidence type="ECO:0000256" key="1">
    <source>
        <dbReference type="ARBA" id="ARBA00023002"/>
    </source>
</evidence>
<dbReference type="PANTHER" id="PTHR43625:SF78">
    <property type="entry name" value="PYRIDOXAL REDUCTASE-RELATED"/>
    <property type="match status" value="1"/>
</dbReference>
<gene>
    <name evidence="3" type="ORF">PSHT_03955</name>
</gene>
<reference evidence="4" key="3">
    <citation type="journal article" date="2018" name="Mol. Plant Microbe Interact.">
        <title>Genome sequence resources for the wheat stripe rust pathogen (Puccinia striiformis f. sp. tritici) and the barley stripe rust pathogen (Puccinia striiformis f. sp. hordei).</title>
        <authorList>
            <person name="Xia C."/>
            <person name="Wang M."/>
            <person name="Yin C."/>
            <person name="Cornejo O.E."/>
            <person name="Hulbert S.H."/>
            <person name="Chen X."/>
        </authorList>
    </citation>
    <scope>NUCLEOTIDE SEQUENCE [LARGE SCALE GENOMIC DNA]</scope>
    <source>
        <strain evidence="4">93TX-2</strain>
    </source>
</reference>
<dbReference type="GO" id="GO:0016491">
    <property type="term" value="F:oxidoreductase activity"/>
    <property type="evidence" value="ECO:0007669"/>
    <property type="project" value="UniProtKB-KW"/>
</dbReference>
<accession>A0A2S4WE72</accession>
<dbReference type="EMBL" id="PKSM01000039">
    <property type="protein sequence ID" value="POW20038.1"/>
    <property type="molecule type" value="Genomic_DNA"/>
</dbReference>